<evidence type="ECO:0000256" key="2">
    <source>
        <dbReference type="SAM" id="SignalP"/>
    </source>
</evidence>
<dbReference type="HOGENOM" id="CLU_011988_2_1_10"/>
<dbReference type="InterPro" id="IPR029018">
    <property type="entry name" value="Hex-like_dom2"/>
</dbReference>
<dbReference type="Gene3D" id="3.20.20.80">
    <property type="entry name" value="Glycosidases"/>
    <property type="match status" value="1"/>
</dbReference>
<feature type="signal peptide" evidence="2">
    <location>
        <begin position="1"/>
        <end position="39"/>
    </location>
</feature>
<keyword evidence="2" id="KW-0732">Signal</keyword>
<dbReference type="GO" id="GO:0005975">
    <property type="term" value="P:carbohydrate metabolic process"/>
    <property type="evidence" value="ECO:0007669"/>
    <property type="project" value="UniProtKB-ARBA"/>
</dbReference>
<dbReference type="InterPro" id="IPR024240">
    <property type="entry name" value="NAGLU_N"/>
</dbReference>
<dbReference type="EMBL" id="AFPW01000026">
    <property type="protein sequence ID" value="EGQ13735.1"/>
    <property type="molecule type" value="Genomic_DNA"/>
</dbReference>
<feature type="domain" description="Alpha-N-acetylglucosaminidase tim-barrel" evidence="3">
    <location>
        <begin position="133"/>
        <end position="463"/>
    </location>
</feature>
<dbReference type="KEGG" id="pdt:Prede_1584"/>
<evidence type="ECO:0000259" key="5">
    <source>
        <dbReference type="Pfam" id="PF12972"/>
    </source>
</evidence>
<evidence type="ECO:0000313" key="8">
    <source>
        <dbReference type="Proteomes" id="UP000007820"/>
    </source>
</evidence>
<organism evidence="7 8">
    <name type="scientific">Prevotella dentalis (strain ATCC 49559 / DSM 3688 / JCM 13448 / NCTC 12043 / ES 2772)</name>
    <name type="common">Mitsuokella dentalis</name>
    <dbReference type="NCBI Taxonomy" id="908937"/>
    <lineage>
        <taxon>Bacteria</taxon>
        <taxon>Pseudomonadati</taxon>
        <taxon>Bacteroidota</taxon>
        <taxon>Bacteroidia</taxon>
        <taxon>Bacteroidales</taxon>
        <taxon>Prevotellaceae</taxon>
        <taxon>Prevotella</taxon>
    </lineage>
</organism>
<evidence type="ECO:0000313" key="6">
    <source>
        <dbReference type="EMBL" id="AGB28890.1"/>
    </source>
</evidence>
<dbReference type="STRING" id="908937.Prede_1584"/>
<evidence type="ECO:0000313" key="9">
    <source>
        <dbReference type="Proteomes" id="UP000010862"/>
    </source>
</evidence>
<dbReference type="EC" id="3.2.1.50" evidence="7"/>
<dbReference type="GO" id="GO:0004561">
    <property type="term" value="F:alpha-N-acetylglucosaminidase activity"/>
    <property type="evidence" value="ECO:0007669"/>
    <property type="project" value="UniProtKB-EC"/>
</dbReference>
<dbReference type="Proteomes" id="UP000010862">
    <property type="component" value="Chromosome 2"/>
</dbReference>
<keyword evidence="9" id="KW-1185">Reference proteome</keyword>
<dbReference type="Proteomes" id="UP000007820">
    <property type="component" value="Unassembled WGS sequence"/>
</dbReference>
<proteinExistence type="predicted"/>
<evidence type="ECO:0000256" key="1">
    <source>
        <dbReference type="ARBA" id="ARBA00022801"/>
    </source>
</evidence>
<dbReference type="PATRIC" id="fig|908937.9.peg.1671"/>
<keyword evidence="7" id="KW-0326">Glycosidase</keyword>
<dbReference type="PANTHER" id="PTHR12872:SF1">
    <property type="entry name" value="ALPHA-N-ACETYLGLUCOSAMINIDASE"/>
    <property type="match status" value="1"/>
</dbReference>
<dbReference type="PANTHER" id="PTHR12872">
    <property type="entry name" value="ALPHA-N-ACETYLGLUCOSAMINIDASE"/>
    <property type="match status" value="1"/>
</dbReference>
<protein>
    <submittedName>
        <fullName evidence="6 7">Alpha-N-acetylglucosaminidase</fullName>
        <ecNumber evidence="7">3.2.1.50</ecNumber>
    </submittedName>
</protein>
<dbReference type="OrthoDB" id="179563at2"/>
<feature type="domain" description="Alpha-N-acetylglucosaminidase C-terminal" evidence="5">
    <location>
        <begin position="480"/>
        <end position="769"/>
    </location>
</feature>
<accession>F9D4I3</accession>
<reference evidence="6" key="2">
    <citation type="submission" date="2012-02" db="EMBL/GenBank/DDBJ databases">
        <title>Complete sequence of chromosome 2 of Prevotella dentalis DSM 3688.</title>
        <authorList>
            <consortium name="US DOE Joint Genome Institute (JGI-PGF)"/>
            <person name="Lucas S."/>
            <person name="Copeland A."/>
            <person name="Lapidus A."/>
            <person name="Glavina del Rio T."/>
            <person name="Dalin E."/>
            <person name="Tice H."/>
            <person name="Bruce D."/>
            <person name="Goodwin L."/>
            <person name="Pitluck S."/>
            <person name="Peters L."/>
            <person name="Mikhailova N."/>
            <person name="Chertkov O."/>
            <person name="Kyrpides N."/>
            <person name="Mavromatis K."/>
            <person name="Ivanova N."/>
            <person name="Brettin T."/>
            <person name="Detter J.C."/>
            <person name="Han C."/>
            <person name="Larimer F."/>
            <person name="Land M."/>
            <person name="Hauser L."/>
            <person name="Markowitz V."/>
            <person name="Cheng J.-F."/>
            <person name="Hugenholtz P."/>
            <person name="Woyke T."/>
            <person name="Wu D."/>
            <person name="Gronow S."/>
            <person name="Wellnitz S."/>
            <person name="Brambilla E."/>
            <person name="Klenk H.-P."/>
            <person name="Eisen J.A."/>
        </authorList>
    </citation>
    <scope>NUCLEOTIDE SEQUENCE [LARGE SCALE GENOMIC DNA]</scope>
    <source>
        <strain evidence="6">DSM 3688</strain>
    </source>
</reference>
<dbReference type="InterPro" id="IPR024732">
    <property type="entry name" value="NAGLU_C"/>
</dbReference>
<evidence type="ECO:0000259" key="3">
    <source>
        <dbReference type="Pfam" id="PF05089"/>
    </source>
</evidence>
<dbReference type="Pfam" id="PF12972">
    <property type="entry name" value="NAGLU_C"/>
    <property type="match status" value="1"/>
</dbReference>
<dbReference type="InterPro" id="IPR007781">
    <property type="entry name" value="NAGLU"/>
</dbReference>
<dbReference type="Pfam" id="PF12971">
    <property type="entry name" value="NAGLU_N"/>
    <property type="match status" value="1"/>
</dbReference>
<dbReference type="Gene3D" id="1.20.120.670">
    <property type="entry name" value="N-acetyl-b-d-glucoasminidase"/>
    <property type="match status" value="1"/>
</dbReference>
<name>F9D4I3_PREDD</name>
<reference evidence="7 8" key="1">
    <citation type="submission" date="2011-04" db="EMBL/GenBank/DDBJ databases">
        <authorList>
            <person name="Muzny D."/>
            <person name="Qin X."/>
            <person name="Deng J."/>
            <person name="Jiang H."/>
            <person name="Liu Y."/>
            <person name="Qu J."/>
            <person name="Song X.-Z."/>
            <person name="Zhang L."/>
            <person name="Thornton R."/>
            <person name="Coyle M."/>
            <person name="Francisco L."/>
            <person name="Jackson L."/>
            <person name="Javaid M."/>
            <person name="Korchina V."/>
            <person name="Kovar C."/>
            <person name="Mata R."/>
            <person name="Mathew T."/>
            <person name="Ngo R."/>
            <person name="Nguyen L."/>
            <person name="Nguyen N."/>
            <person name="Okwuonu G."/>
            <person name="Ongeri F."/>
            <person name="Pham C."/>
            <person name="Simmons D."/>
            <person name="Wilczek-Boney K."/>
            <person name="Hale W."/>
            <person name="Jakkamsetti A."/>
            <person name="Pham P."/>
            <person name="Ruth R."/>
            <person name="San Lucas F."/>
            <person name="Warren J."/>
            <person name="Zhang J."/>
            <person name="Zhao Z."/>
            <person name="Zhou C."/>
            <person name="Zhu D."/>
            <person name="Lee S."/>
            <person name="Bess C."/>
            <person name="Blankenburg K."/>
            <person name="Forbes L."/>
            <person name="Fu Q."/>
            <person name="Gubbala S."/>
            <person name="Hirani K."/>
            <person name="Jayaseelan J.C."/>
            <person name="Lara F."/>
            <person name="Munidasa M."/>
            <person name="Palculict T."/>
            <person name="Patil S."/>
            <person name="Pu L.-L."/>
            <person name="Saada N."/>
            <person name="Tang L."/>
            <person name="Weissenberger G."/>
            <person name="Zhu Y."/>
            <person name="Hemphill L."/>
            <person name="Shang Y."/>
            <person name="Youmans B."/>
            <person name="Ayvaz T."/>
            <person name="Ross M."/>
            <person name="Santibanez J."/>
            <person name="Aqrawi P."/>
            <person name="Gross S."/>
            <person name="Joshi V."/>
            <person name="Fowler G."/>
            <person name="Nazareth L."/>
            <person name="Reid J."/>
            <person name="Worley K."/>
            <person name="Petrosino J."/>
            <person name="Highlander S."/>
            <person name="Gibbs R."/>
        </authorList>
    </citation>
    <scope>NUCLEOTIDE SEQUENCE [LARGE SCALE GENOMIC DNA]</scope>
    <source>
        <strain evidence="7 8">DSM 3688</strain>
    </source>
</reference>
<feature type="chain" id="PRO_5007914507" evidence="2">
    <location>
        <begin position="40"/>
        <end position="781"/>
    </location>
</feature>
<gene>
    <name evidence="7" type="primary">nagLU</name>
    <name evidence="6" type="ordered locus">Prede_1584</name>
    <name evidence="7" type="ORF">HMPREF9136_1761</name>
</gene>
<keyword evidence="1 7" id="KW-0378">Hydrolase</keyword>
<evidence type="ECO:0000313" key="7">
    <source>
        <dbReference type="EMBL" id="EGQ13735.1"/>
    </source>
</evidence>
<dbReference type="AlphaFoldDB" id="F9D4I3"/>
<dbReference type="eggNOG" id="COG3669">
    <property type="taxonomic scope" value="Bacteria"/>
</dbReference>
<sequence>MQTQGKAEFFHYLCRQSTLKTMKRLLLFLCCCCALLAQANPVDRLIGRIAPGSAGKFKTVLQPSDRDFFELSQAGDKVYIKGNTWVNIASGLNWYLKYHAGIHLSWNNMTAELPARLPCIARPVRRETDLAERYDFNYCTFSYSMVFWNWDRWQQEIDWMALHGVNMPLAIVGEEVVWRNMLLRLGYTRDEVNRFIAGPAFLAWWAMNNLEGWGGPLPDSWYRQQEALQKRILQRERELGMEPVLPGYCGMMPHDAKQKLGLDVTPGGTWNGYVRPANLSATDPRFDEIADLYYREQTRLYGKSHYYSMDPFHETSDDVYIDYAQAGRKLMAAMKRENPKANWVIQGWTENPRPAMTDGLPAGSLTVLDLFSECRPMFGAPSIWKRAEGYGQHDWLFCMLENFGGNVGLHGRMDQLIGNFRLATSPQSPLQQARRHLRGIGFTMEGSENNPIMFELMSELPWRTDEVAQAADARTFRTEWVRGYVKARYGTDDPHAQQAWQLLAETIYNCPAGNNQQGPHESIFDGRPSLNNFQVKSWSKMRNYYEPSATLEAARLMAAAADRLKGNNNYEYDLVDIVRQAIDDQARQVYLHAIADYNGFDRRAFSRDSARFLGLLLMQDRLLGTRREFRLGRWTEAARSLGTTPAEKDLYEWNARVQITTWGNRACADQGGLRDYAHKEWQGLLADFYYMRWHTYLDALSRQMARNALPDPDALGGGPNATKTSSELFALAMPAGPQIDWYALEEPWTLRHNTYSPQPVGSPIDMAHEALHMLDDIQAAR</sequence>
<dbReference type="Gene3D" id="3.30.379.10">
    <property type="entry name" value="Chitobiase/beta-hexosaminidase domain 2-like"/>
    <property type="match status" value="1"/>
</dbReference>
<evidence type="ECO:0000259" key="4">
    <source>
        <dbReference type="Pfam" id="PF12971"/>
    </source>
</evidence>
<dbReference type="EMBL" id="CP003369">
    <property type="protein sequence ID" value="AGB28890.1"/>
    <property type="molecule type" value="Genomic_DNA"/>
</dbReference>
<dbReference type="InterPro" id="IPR024733">
    <property type="entry name" value="NAGLU_tim-barrel"/>
</dbReference>
<dbReference type="Pfam" id="PF05089">
    <property type="entry name" value="NAGLU"/>
    <property type="match status" value="1"/>
</dbReference>
<feature type="domain" description="Alpha-N-acetylglucosaminidase N-terminal" evidence="4">
    <location>
        <begin position="41"/>
        <end position="118"/>
    </location>
</feature>